<keyword evidence="3" id="KW-1185">Reference proteome</keyword>
<gene>
    <name evidence="2" type="ORF">A3Q56_00450</name>
</gene>
<accession>A0A177BC33</accession>
<dbReference type="Proteomes" id="UP000078046">
    <property type="component" value="Unassembled WGS sequence"/>
</dbReference>
<feature type="compositionally biased region" description="Basic residues" evidence="1">
    <location>
        <begin position="91"/>
        <end position="102"/>
    </location>
</feature>
<proteinExistence type="predicted"/>
<name>A0A177BC33_9BILA</name>
<evidence type="ECO:0000313" key="3">
    <source>
        <dbReference type="Proteomes" id="UP000078046"/>
    </source>
</evidence>
<dbReference type="EMBL" id="LWCA01000026">
    <property type="protein sequence ID" value="OAF71755.1"/>
    <property type="molecule type" value="Genomic_DNA"/>
</dbReference>
<feature type="compositionally biased region" description="Basic and acidic residues" evidence="1">
    <location>
        <begin position="8"/>
        <end position="17"/>
    </location>
</feature>
<organism evidence="2 3">
    <name type="scientific">Intoshia linei</name>
    <dbReference type="NCBI Taxonomy" id="1819745"/>
    <lineage>
        <taxon>Eukaryota</taxon>
        <taxon>Metazoa</taxon>
        <taxon>Spiralia</taxon>
        <taxon>Lophotrochozoa</taxon>
        <taxon>Mesozoa</taxon>
        <taxon>Orthonectida</taxon>
        <taxon>Rhopaluridae</taxon>
        <taxon>Intoshia</taxon>
    </lineage>
</organism>
<feature type="region of interest" description="Disordered" evidence="1">
    <location>
        <begin position="1"/>
        <end position="20"/>
    </location>
</feature>
<evidence type="ECO:0000256" key="1">
    <source>
        <dbReference type="SAM" id="MobiDB-lite"/>
    </source>
</evidence>
<comment type="caution">
    <text evidence="2">The sequence shown here is derived from an EMBL/GenBank/DDBJ whole genome shotgun (WGS) entry which is preliminary data.</text>
</comment>
<sequence>MPKRNLNKSKEEIHPDLNENPVLDQQRHAIAMLQNHAINTYGKYQQNDLTNMIDFAQNIQSQLASQTIINKIRDAQEKKKLFENSLTKAGTPRKRQYTKRKSTVNAKPKECKPKRKYTRKTKKSIQSQLDSEEIKKICTMRREKTAPIVHEKSFIDLKIEQIIDKERYQCKPANQMDSQVKSEQIEIAPVCEEVCSVVAEKGSISGDSMENEKSVEMDCNEQANGEQDKTLTNSQIDNDIKFDIESKKKKCVNEFISFTDEEHIRIMKENKIIQIINPTKDKPLACKKCYLVFKNAEFLCWHILSHHRTFCPVDCIDQKTLNTMKMCVSDTQTNSTD</sequence>
<evidence type="ECO:0000313" key="2">
    <source>
        <dbReference type="EMBL" id="OAF71755.1"/>
    </source>
</evidence>
<dbReference type="AlphaFoldDB" id="A0A177BC33"/>
<protein>
    <submittedName>
        <fullName evidence="2">Uncharacterized protein</fullName>
    </submittedName>
</protein>
<reference evidence="2 3" key="1">
    <citation type="submission" date="2016-04" db="EMBL/GenBank/DDBJ databases">
        <title>The genome of Intoshia linei affirms orthonectids as highly simplified spiralians.</title>
        <authorList>
            <person name="Mikhailov K.V."/>
            <person name="Slusarev G.S."/>
            <person name="Nikitin M.A."/>
            <person name="Logacheva M.D."/>
            <person name="Penin A."/>
            <person name="Aleoshin V."/>
            <person name="Panchin Y.V."/>
        </authorList>
    </citation>
    <scope>NUCLEOTIDE SEQUENCE [LARGE SCALE GENOMIC DNA]</scope>
    <source>
        <strain evidence="2">Intl2013</strain>
        <tissue evidence="2">Whole animal</tissue>
    </source>
</reference>
<feature type="region of interest" description="Disordered" evidence="1">
    <location>
        <begin position="90"/>
        <end position="112"/>
    </location>
</feature>